<accession>A0A7C9AHV2</accession>
<dbReference type="InterPro" id="IPR013083">
    <property type="entry name" value="Znf_RING/FYVE/PHD"/>
</dbReference>
<evidence type="ECO:0000259" key="6">
    <source>
        <dbReference type="SMART" id="SM00249"/>
    </source>
</evidence>
<keyword evidence="3" id="KW-0862">Zinc</keyword>
<evidence type="ECO:0000313" key="7">
    <source>
        <dbReference type="EMBL" id="MBA4668918.1"/>
    </source>
</evidence>
<dbReference type="SMART" id="SM00249">
    <property type="entry name" value="PHD"/>
    <property type="match status" value="1"/>
</dbReference>
<dbReference type="PROSITE" id="PS01359">
    <property type="entry name" value="ZF_PHD_1"/>
    <property type="match status" value="1"/>
</dbReference>
<protein>
    <recommendedName>
        <fullName evidence="6">Zinc finger PHD-type domain-containing protein</fullName>
    </recommendedName>
</protein>
<reference evidence="7" key="2">
    <citation type="submission" date="2020-07" db="EMBL/GenBank/DDBJ databases">
        <authorList>
            <person name="Vera ALvarez R."/>
            <person name="Arias-Moreno D.M."/>
            <person name="Jimenez-Jacinto V."/>
            <person name="Jimenez-Bremont J.F."/>
            <person name="Swaminathan K."/>
            <person name="Moose S.P."/>
            <person name="Guerrero-Gonzalez M.L."/>
            <person name="Marino-Ramirez L."/>
            <person name="Landsman D."/>
            <person name="Rodriguez-Kessler M."/>
            <person name="Delgado-Sanchez P."/>
        </authorList>
    </citation>
    <scope>NUCLEOTIDE SEQUENCE</scope>
    <source>
        <tissue evidence="7">Cladode</tissue>
    </source>
</reference>
<organism evidence="7">
    <name type="scientific">Opuntia streptacantha</name>
    <name type="common">Prickly pear cactus</name>
    <name type="synonym">Opuntia cardona</name>
    <dbReference type="NCBI Taxonomy" id="393608"/>
    <lineage>
        <taxon>Eukaryota</taxon>
        <taxon>Viridiplantae</taxon>
        <taxon>Streptophyta</taxon>
        <taxon>Embryophyta</taxon>
        <taxon>Tracheophyta</taxon>
        <taxon>Spermatophyta</taxon>
        <taxon>Magnoliopsida</taxon>
        <taxon>eudicotyledons</taxon>
        <taxon>Gunneridae</taxon>
        <taxon>Pentapetalae</taxon>
        <taxon>Caryophyllales</taxon>
        <taxon>Cactineae</taxon>
        <taxon>Cactaceae</taxon>
        <taxon>Opuntioideae</taxon>
        <taxon>Opuntia</taxon>
    </lineage>
</organism>
<evidence type="ECO:0000256" key="3">
    <source>
        <dbReference type="ARBA" id="ARBA00022833"/>
    </source>
</evidence>
<dbReference type="InterPro" id="IPR057765">
    <property type="entry name" value="MS1-like_ubiquitin"/>
</dbReference>
<dbReference type="InterPro" id="IPR019787">
    <property type="entry name" value="Znf_PHD-finger"/>
</dbReference>
<dbReference type="EMBL" id="GISG01241797">
    <property type="protein sequence ID" value="MBA4668918.1"/>
    <property type="molecule type" value="Transcribed_RNA"/>
</dbReference>
<name>A0A7C9AHV2_OPUST</name>
<dbReference type="Pfam" id="PF25565">
    <property type="entry name" value="Ubiquitin_At1g33420"/>
    <property type="match status" value="1"/>
</dbReference>
<dbReference type="InterPro" id="IPR011011">
    <property type="entry name" value="Znf_FYVE_PHD"/>
</dbReference>
<keyword evidence="5" id="KW-0804">Transcription</keyword>
<dbReference type="Pfam" id="PF00628">
    <property type="entry name" value="PHD"/>
    <property type="match status" value="1"/>
</dbReference>
<proteinExistence type="predicted"/>
<dbReference type="AlphaFoldDB" id="A0A7C9AHV2"/>
<dbReference type="Pfam" id="PF25874">
    <property type="entry name" value="WHD_plant_repro"/>
    <property type="match status" value="1"/>
</dbReference>
<dbReference type="PANTHER" id="PTHR46201">
    <property type="entry name" value="PHD FINGER PROTEIN MALE MEIOCYTE DEATH 1-RELATED"/>
    <property type="match status" value="1"/>
</dbReference>
<dbReference type="CDD" id="cd15556">
    <property type="entry name" value="PHD_MMD1_like"/>
    <property type="match status" value="1"/>
</dbReference>
<keyword evidence="1" id="KW-0479">Metal-binding</keyword>
<evidence type="ECO:0000256" key="1">
    <source>
        <dbReference type="ARBA" id="ARBA00022723"/>
    </source>
</evidence>
<evidence type="ECO:0000256" key="4">
    <source>
        <dbReference type="ARBA" id="ARBA00023015"/>
    </source>
</evidence>
<evidence type="ECO:0000256" key="2">
    <source>
        <dbReference type="ARBA" id="ARBA00022771"/>
    </source>
</evidence>
<evidence type="ECO:0000256" key="5">
    <source>
        <dbReference type="ARBA" id="ARBA00023163"/>
    </source>
</evidence>
<sequence>MVVNARSLKRMKRRVTADLYDFLSFPAATDEGIAAGPFRSNVRAFLTRHALLPPPSSLFPHLVTWQVLFRAGDLTESSESLSPAVVCLDIVEEEVARSRSVYCDQCRVVGWSGHPVCAKRYHFIVKADGNSIGGYAKPCPKCGAEVNLAEPRCKSCNHVMTSDDIEEWIYHQLEDTTHLLHGVIHANGYGHLLRVNGREGGSRVLSGSHIMDFWDRLCKYLGVRKISVMDVSKKYGLEYRLLHAIIKGHPWYGDWGYEFGSGSYALTQDAYKEAVETLSNMPLSLFICQGRKPRTHVQELMLYYQSLSERELVNIRDLFYFLMSLVHDEQKSLLLGTNTFKKRRSCAPGVLCAWTSSDIKRVEDAMIKVLRAVSRASWVSWRSLRGAVCKAGPPELLDYCLRELGGKRATDGMTVHARCNPDSGALEYRLESLNSSPQGNLVGASHLLSNHPSRDHILRDLKFLYEALLHPQTMLSFGPEAKRDVVLRAASRLLDCKQFVKDYKPETMLSHKNTSSMLLLCQVKLLDQSEEHATKLPPELIVLCPNATIADLKLEASKAFQEVYIMFKGFQAEELVDYRGVEESALVRLLVNPLRVVSIRGRCPVKNGLARFRWERGVERWTVDCSCGAQDDDGERMLACDICSVWQHTRCAGIPDFEGVPAKFVCSRCRNTSRMAIAKIGLNCKDESVASAVGSCGGGGGGGKSLAMLYDVR</sequence>
<dbReference type="InterPro" id="IPR059080">
    <property type="entry name" value="WHD_PTC1"/>
</dbReference>
<dbReference type="InterPro" id="IPR001965">
    <property type="entry name" value="Znf_PHD"/>
</dbReference>
<dbReference type="InterPro" id="IPR019786">
    <property type="entry name" value="Zinc_finger_PHD-type_CS"/>
</dbReference>
<keyword evidence="4" id="KW-0805">Transcription regulation</keyword>
<feature type="domain" description="Zinc finger PHD-type" evidence="6">
    <location>
        <begin position="624"/>
        <end position="670"/>
    </location>
</feature>
<dbReference type="Gene3D" id="3.30.40.10">
    <property type="entry name" value="Zinc/RING finger domain, C3HC4 (zinc finger)"/>
    <property type="match status" value="1"/>
</dbReference>
<dbReference type="GO" id="GO:0008270">
    <property type="term" value="F:zinc ion binding"/>
    <property type="evidence" value="ECO:0007669"/>
    <property type="project" value="UniProtKB-KW"/>
</dbReference>
<reference evidence="7" key="1">
    <citation type="journal article" date="2013" name="J. Plant Res.">
        <title>Effect of fungi and light on seed germination of three Opuntia species from semiarid lands of central Mexico.</title>
        <authorList>
            <person name="Delgado-Sanchez P."/>
            <person name="Jimenez-Bremont J.F."/>
            <person name="Guerrero-Gonzalez Mde L."/>
            <person name="Flores J."/>
        </authorList>
    </citation>
    <scope>NUCLEOTIDE SEQUENCE</scope>
    <source>
        <tissue evidence="7">Cladode</tissue>
    </source>
</reference>
<dbReference type="SUPFAM" id="SSF57903">
    <property type="entry name" value="FYVE/PHD zinc finger"/>
    <property type="match status" value="1"/>
</dbReference>
<dbReference type="PANTHER" id="PTHR46201:SF3">
    <property type="entry name" value="OS01G0877500 PROTEIN"/>
    <property type="match status" value="1"/>
</dbReference>
<dbReference type="InterPro" id="IPR058054">
    <property type="entry name" value="Znf_MS1-like"/>
</dbReference>
<keyword evidence="2" id="KW-0863">Zinc-finger</keyword>